<proteinExistence type="predicted"/>
<sequence>MKDPDFTPTRVWKEYMSCPQSVPTLPLCGLSWDITLWTEEQKKPFFFNSMSRFSWLSFHIQCLCTIQDLFAR</sequence>
<reference evidence="1" key="1">
    <citation type="submission" date="2022-08" db="EMBL/GenBank/DDBJ databases">
        <title>A Global Phylogenomic Analysis of the Shiitake Genus Lentinula.</title>
        <authorList>
            <consortium name="DOE Joint Genome Institute"/>
            <person name="Sierra-Patev S."/>
            <person name="Min B."/>
            <person name="Naranjo-Ortiz M."/>
            <person name="Looney B."/>
            <person name="Konkel Z."/>
            <person name="Slot J.C."/>
            <person name="Sakamoto Y."/>
            <person name="Steenwyk J.L."/>
            <person name="Rokas A."/>
            <person name="Carro J."/>
            <person name="Camarero S."/>
            <person name="Ferreira P."/>
            <person name="Molpeceres G."/>
            <person name="Ruiz-Duenas F.J."/>
            <person name="Serrano A."/>
            <person name="Henrissat B."/>
            <person name="Drula E."/>
            <person name="Hughes K.W."/>
            <person name="Mata J.L."/>
            <person name="Ishikawa N.K."/>
            <person name="Vargas-Isla R."/>
            <person name="Ushijima S."/>
            <person name="Smith C.A."/>
            <person name="Ahrendt S."/>
            <person name="Andreopoulos W."/>
            <person name="He G."/>
            <person name="Labutti K."/>
            <person name="Lipzen A."/>
            <person name="Ng V."/>
            <person name="Riley R."/>
            <person name="Sandor L."/>
            <person name="Barry K."/>
            <person name="Martinez A.T."/>
            <person name="Xiao Y."/>
            <person name="Gibbons J.G."/>
            <person name="Terashima K."/>
            <person name="Grigoriev I.V."/>
            <person name="Hibbett D.S."/>
        </authorList>
    </citation>
    <scope>NUCLEOTIDE SEQUENCE</scope>
    <source>
        <strain evidence="1">RHP3577 ss4</strain>
    </source>
</reference>
<evidence type="ECO:0000313" key="1">
    <source>
        <dbReference type="EMBL" id="KAJ4465896.1"/>
    </source>
</evidence>
<evidence type="ECO:0000313" key="2">
    <source>
        <dbReference type="Proteomes" id="UP001150217"/>
    </source>
</evidence>
<gene>
    <name evidence="1" type="ORF">C8R41DRAFT_857519</name>
</gene>
<comment type="caution">
    <text evidence="1">The sequence shown here is derived from an EMBL/GenBank/DDBJ whole genome shotgun (WGS) entry which is preliminary data.</text>
</comment>
<protein>
    <submittedName>
        <fullName evidence="1">Uncharacterized protein</fullName>
    </submittedName>
</protein>
<name>A0ABQ8UYG2_9AGAR</name>
<keyword evidence="2" id="KW-1185">Reference proteome</keyword>
<organism evidence="1 2">
    <name type="scientific">Lentinula lateritia</name>
    <dbReference type="NCBI Taxonomy" id="40482"/>
    <lineage>
        <taxon>Eukaryota</taxon>
        <taxon>Fungi</taxon>
        <taxon>Dikarya</taxon>
        <taxon>Basidiomycota</taxon>
        <taxon>Agaricomycotina</taxon>
        <taxon>Agaricomycetes</taxon>
        <taxon>Agaricomycetidae</taxon>
        <taxon>Agaricales</taxon>
        <taxon>Marasmiineae</taxon>
        <taxon>Omphalotaceae</taxon>
        <taxon>Lentinula</taxon>
    </lineage>
</organism>
<dbReference type="EMBL" id="JANVFT010000120">
    <property type="protein sequence ID" value="KAJ4465896.1"/>
    <property type="molecule type" value="Genomic_DNA"/>
</dbReference>
<accession>A0ABQ8UYG2</accession>
<dbReference type="Proteomes" id="UP001150217">
    <property type="component" value="Unassembled WGS sequence"/>
</dbReference>